<accession>A0ABP7S010</accession>
<dbReference type="InterPro" id="IPR050109">
    <property type="entry name" value="HTH-type_TetR-like_transc_reg"/>
</dbReference>
<evidence type="ECO:0000313" key="7">
    <source>
        <dbReference type="Proteomes" id="UP001501747"/>
    </source>
</evidence>
<evidence type="ECO:0000256" key="3">
    <source>
        <dbReference type="ARBA" id="ARBA00023163"/>
    </source>
</evidence>
<evidence type="ECO:0000259" key="5">
    <source>
        <dbReference type="PROSITE" id="PS50977"/>
    </source>
</evidence>
<dbReference type="RefSeq" id="WP_344874505.1">
    <property type="nucleotide sequence ID" value="NZ_BAABAL010000008.1"/>
</dbReference>
<dbReference type="Pfam" id="PF00440">
    <property type="entry name" value="TetR_N"/>
    <property type="match status" value="1"/>
</dbReference>
<gene>
    <name evidence="6" type="ORF">GCM10022247_27200</name>
</gene>
<dbReference type="InterPro" id="IPR001647">
    <property type="entry name" value="HTH_TetR"/>
</dbReference>
<evidence type="ECO:0000256" key="4">
    <source>
        <dbReference type="PROSITE-ProRule" id="PRU00335"/>
    </source>
</evidence>
<keyword evidence="1" id="KW-0805">Transcription regulation</keyword>
<dbReference type="EMBL" id="BAABAL010000008">
    <property type="protein sequence ID" value="GAA4004711.1"/>
    <property type="molecule type" value="Genomic_DNA"/>
</dbReference>
<evidence type="ECO:0000256" key="1">
    <source>
        <dbReference type="ARBA" id="ARBA00023015"/>
    </source>
</evidence>
<keyword evidence="2 4" id="KW-0238">DNA-binding</keyword>
<dbReference type="PROSITE" id="PS50977">
    <property type="entry name" value="HTH_TETR_2"/>
    <property type="match status" value="1"/>
</dbReference>
<evidence type="ECO:0000313" key="6">
    <source>
        <dbReference type="EMBL" id="GAA4004711.1"/>
    </source>
</evidence>
<keyword evidence="3" id="KW-0804">Transcription</keyword>
<comment type="caution">
    <text evidence="6">The sequence shown here is derived from an EMBL/GenBank/DDBJ whole genome shotgun (WGS) entry which is preliminary data.</text>
</comment>
<evidence type="ECO:0000256" key="2">
    <source>
        <dbReference type="ARBA" id="ARBA00023125"/>
    </source>
</evidence>
<organism evidence="6 7">
    <name type="scientific">Allokutzneria multivorans</name>
    <dbReference type="NCBI Taxonomy" id="1142134"/>
    <lineage>
        <taxon>Bacteria</taxon>
        <taxon>Bacillati</taxon>
        <taxon>Actinomycetota</taxon>
        <taxon>Actinomycetes</taxon>
        <taxon>Pseudonocardiales</taxon>
        <taxon>Pseudonocardiaceae</taxon>
        <taxon>Allokutzneria</taxon>
    </lineage>
</organism>
<dbReference type="InterPro" id="IPR009057">
    <property type="entry name" value="Homeodomain-like_sf"/>
</dbReference>
<dbReference type="PANTHER" id="PTHR30055:SF234">
    <property type="entry name" value="HTH-TYPE TRANSCRIPTIONAL REGULATOR BETI"/>
    <property type="match status" value="1"/>
</dbReference>
<feature type="domain" description="HTH tetR-type" evidence="5">
    <location>
        <begin position="12"/>
        <end position="72"/>
    </location>
</feature>
<dbReference type="PANTHER" id="PTHR30055">
    <property type="entry name" value="HTH-TYPE TRANSCRIPTIONAL REGULATOR RUTR"/>
    <property type="match status" value="1"/>
</dbReference>
<proteinExistence type="predicted"/>
<feature type="DNA-binding region" description="H-T-H motif" evidence="4">
    <location>
        <begin position="35"/>
        <end position="54"/>
    </location>
</feature>
<reference evidence="7" key="1">
    <citation type="journal article" date="2019" name="Int. J. Syst. Evol. Microbiol.">
        <title>The Global Catalogue of Microorganisms (GCM) 10K type strain sequencing project: providing services to taxonomists for standard genome sequencing and annotation.</title>
        <authorList>
            <consortium name="The Broad Institute Genomics Platform"/>
            <consortium name="The Broad Institute Genome Sequencing Center for Infectious Disease"/>
            <person name="Wu L."/>
            <person name="Ma J."/>
        </authorList>
    </citation>
    <scope>NUCLEOTIDE SEQUENCE [LARGE SCALE GENOMIC DNA]</scope>
    <source>
        <strain evidence="7">JCM 17342</strain>
    </source>
</reference>
<sequence length="216" mass="23981">MTKQGLRELKKLATRKHISDVATGLFLARGFDNVTIAEVAAAAEVSKMTVFSHFPRKEDLFLDRHAERITQLRRALGERSPEESVVSALRRQQHHLLASRHPLSGAVEGVIPLWRVLRASPALVNRMYEHGAEMHVALIAALEADGAEATAARLFAAHISATLMSIFELAVDRVLDGTPVEEVRRRQADVIDRAFDLLEKGMGDYGVRSRASMPER</sequence>
<dbReference type="PRINTS" id="PR00455">
    <property type="entry name" value="HTHTETR"/>
</dbReference>
<protein>
    <submittedName>
        <fullName evidence="6">TetR/AcrR family transcriptional regulator</fullName>
    </submittedName>
</protein>
<name>A0ABP7S010_9PSEU</name>
<dbReference type="Proteomes" id="UP001501747">
    <property type="component" value="Unassembled WGS sequence"/>
</dbReference>
<dbReference type="Gene3D" id="1.10.357.10">
    <property type="entry name" value="Tetracycline Repressor, domain 2"/>
    <property type="match status" value="1"/>
</dbReference>
<keyword evidence="7" id="KW-1185">Reference proteome</keyword>
<dbReference type="SUPFAM" id="SSF46689">
    <property type="entry name" value="Homeodomain-like"/>
    <property type="match status" value="1"/>
</dbReference>